<comment type="caution">
    <text evidence="11">The sequence shown here is derived from an EMBL/GenBank/DDBJ whole genome shotgun (WGS) entry which is preliminary data.</text>
</comment>
<evidence type="ECO:0000256" key="5">
    <source>
        <dbReference type="ARBA" id="ARBA00022917"/>
    </source>
</evidence>
<keyword evidence="12" id="KW-1185">Reference proteome</keyword>
<dbReference type="InterPro" id="IPR045864">
    <property type="entry name" value="aa-tRNA-synth_II/BPL/LPL"/>
</dbReference>
<feature type="domain" description="Aminoacyl-transfer RNA synthetases class-II family profile" evidence="10">
    <location>
        <begin position="42"/>
        <end position="284"/>
    </location>
</feature>
<gene>
    <name evidence="11" type="ORF">J8273_1026</name>
</gene>
<evidence type="ECO:0000259" key="10">
    <source>
        <dbReference type="PROSITE" id="PS50862"/>
    </source>
</evidence>
<dbReference type="GO" id="GO:0017101">
    <property type="term" value="C:aminoacyl-tRNA synthetase multienzyme complex"/>
    <property type="evidence" value="ECO:0007669"/>
    <property type="project" value="TreeGrafter"/>
</dbReference>
<keyword evidence="5" id="KW-0648">Protein biosynthesis</keyword>
<dbReference type="EMBL" id="JAHDYR010000003">
    <property type="protein sequence ID" value="KAG9397118.1"/>
    <property type="molecule type" value="Genomic_DNA"/>
</dbReference>
<dbReference type="GO" id="GO:0006433">
    <property type="term" value="P:prolyl-tRNA aminoacylation"/>
    <property type="evidence" value="ECO:0007669"/>
    <property type="project" value="InterPro"/>
</dbReference>
<sequence>MSDLVEFNKDKSDFAKWYDTILIAADILDKRYPVKGMPVMKPAGWYIHEKIMRLAEDEWEKQGIDKCQFPTLIPETFLTKEEEHVAGFEKECFWVTKGGLNTLDIRLALRPTSETAMYSMFSLWVRSYADLPLKVHQSCNVFRYETKSTKPLIRVREIPWNEAHTAHATAEDAEENLRQAWVGYDEVINRQLGFYGLVLRRPEWDKFAGSIYTEVLDTIMPCGRVLQTVGAHNLGQKFAKVFDIKYQTEDNREEYAHMTCYGISTRVMAACLSIHGDDRGLVLPPVIAKVQAVVIPIKPKQPAEKTEENIAAAEASWQKILASSKKITAALQAAGIRAKLDDSDRTPGFKYAHWELRGIPLRVEVGPRDVDHEDEAEFECMMVPRNNNMPAGKGKKGKQAKQAAETPQTGLDKRLVKQADIAAEAHKFLDDIIDKLRDEAQRQHNERVVKCFRLSDVKKAMKKGKVALVPFCDMGDKGKQAEDRIREYLGADLPGEVRGWDPRITDSLEGKTCIASKPDEPDAAHYWAYIARAY</sequence>
<evidence type="ECO:0000256" key="3">
    <source>
        <dbReference type="ARBA" id="ARBA00022741"/>
    </source>
</evidence>
<feature type="region of interest" description="Disordered" evidence="9">
    <location>
        <begin position="384"/>
        <end position="409"/>
    </location>
</feature>
<dbReference type="GO" id="GO:0004827">
    <property type="term" value="F:proline-tRNA ligase activity"/>
    <property type="evidence" value="ECO:0007669"/>
    <property type="project" value="UniProtKB-EC"/>
</dbReference>
<dbReference type="HAMAP" id="MF_01571">
    <property type="entry name" value="Pro_tRNA_synth_type3"/>
    <property type="match status" value="1"/>
</dbReference>
<dbReference type="Gene3D" id="3.40.50.800">
    <property type="entry name" value="Anticodon-binding domain"/>
    <property type="match status" value="1"/>
</dbReference>
<dbReference type="PANTHER" id="PTHR43382:SF2">
    <property type="entry name" value="BIFUNCTIONAL GLUTAMATE_PROLINE--TRNA LIGASE"/>
    <property type="match status" value="1"/>
</dbReference>
<dbReference type="CDD" id="cd00778">
    <property type="entry name" value="ProRS_core_arch_euk"/>
    <property type="match status" value="1"/>
</dbReference>
<dbReference type="InterPro" id="IPR033721">
    <property type="entry name" value="ProRS_core_arch_euk"/>
</dbReference>
<dbReference type="InterPro" id="IPR002316">
    <property type="entry name" value="Pro-tRNA-ligase_IIa"/>
</dbReference>
<name>A0A8J6E4F1_9EUKA</name>
<dbReference type="Gene3D" id="3.30.110.30">
    <property type="entry name" value="C-terminal domain of ProRS"/>
    <property type="match status" value="1"/>
</dbReference>
<dbReference type="InterPro" id="IPR017449">
    <property type="entry name" value="Pro-tRNA_synth_II"/>
</dbReference>
<dbReference type="PANTHER" id="PTHR43382">
    <property type="entry name" value="PROLYL-TRNA SYNTHETASE"/>
    <property type="match status" value="1"/>
</dbReference>
<evidence type="ECO:0000256" key="9">
    <source>
        <dbReference type="SAM" id="MobiDB-lite"/>
    </source>
</evidence>
<keyword evidence="2 11" id="KW-0436">Ligase</keyword>
<dbReference type="GO" id="GO:0005524">
    <property type="term" value="F:ATP binding"/>
    <property type="evidence" value="ECO:0007669"/>
    <property type="project" value="UniProtKB-KW"/>
</dbReference>
<dbReference type="Pfam" id="PF00587">
    <property type="entry name" value="tRNA-synt_2b"/>
    <property type="match status" value="1"/>
</dbReference>
<dbReference type="FunFam" id="3.30.930.10:FF:000037">
    <property type="entry name" value="Proline--tRNA ligase"/>
    <property type="match status" value="1"/>
</dbReference>
<dbReference type="InterPro" id="IPR002314">
    <property type="entry name" value="aa-tRNA-synt_IIb"/>
</dbReference>
<dbReference type="Pfam" id="PF03129">
    <property type="entry name" value="HGTP_anticodon"/>
    <property type="match status" value="1"/>
</dbReference>
<protein>
    <recommendedName>
        <fullName evidence="1">proline--tRNA ligase</fullName>
        <ecNumber evidence="1">6.1.1.15</ecNumber>
    </recommendedName>
    <alternativeName>
        <fullName evidence="7">Prolyl-tRNA synthetase</fullName>
    </alternativeName>
</protein>
<evidence type="ECO:0000256" key="7">
    <source>
        <dbReference type="ARBA" id="ARBA00029731"/>
    </source>
</evidence>
<accession>A0A8J6E4F1</accession>
<keyword evidence="6" id="KW-0030">Aminoacyl-tRNA synthetase</keyword>
<evidence type="ECO:0000256" key="6">
    <source>
        <dbReference type="ARBA" id="ARBA00023146"/>
    </source>
</evidence>
<reference evidence="11" key="1">
    <citation type="submission" date="2021-05" db="EMBL/GenBank/DDBJ databases">
        <title>A free-living protist that lacks canonical eukaryotic 1 DNA replication and segregation systems.</title>
        <authorList>
            <person name="Salas-Leiva D.E."/>
            <person name="Tromer E.C."/>
            <person name="Curtis B.A."/>
            <person name="Jerlstrom-Hultqvist J."/>
            <person name="Kolisko M."/>
            <person name="Yi Z."/>
            <person name="Salas-Leiva J.S."/>
            <person name="Gallot-Lavallee L."/>
            <person name="Kops G.J.P.L."/>
            <person name="Archibald J.M."/>
            <person name="Simpson A.G.B."/>
            <person name="Roger A.J."/>
        </authorList>
    </citation>
    <scope>NUCLEOTIDE SEQUENCE</scope>
    <source>
        <strain evidence="11">BICM</strain>
    </source>
</reference>
<evidence type="ECO:0000256" key="2">
    <source>
        <dbReference type="ARBA" id="ARBA00022598"/>
    </source>
</evidence>
<evidence type="ECO:0000256" key="8">
    <source>
        <dbReference type="ARBA" id="ARBA00047671"/>
    </source>
</evidence>
<dbReference type="Gene3D" id="3.30.930.10">
    <property type="entry name" value="Bira Bifunctional Protein, Domain 2"/>
    <property type="match status" value="1"/>
</dbReference>
<dbReference type="GO" id="GO:0005737">
    <property type="term" value="C:cytoplasm"/>
    <property type="evidence" value="ECO:0007669"/>
    <property type="project" value="InterPro"/>
</dbReference>
<proteinExistence type="inferred from homology"/>
<keyword evidence="4" id="KW-0067">ATP-binding</keyword>
<dbReference type="SUPFAM" id="SSF55681">
    <property type="entry name" value="Class II aaRS and biotin synthetases"/>
    <property type="match status" value="1"/>
</dbReference>
<evidence type="ECO:0000256" key="4">
    <source>
        <dbReference type="ARBA" id="ARBA00022840"/>
    </source>
</evidence>
<dbReference type="InterPro" id="IPR004154">
    <property type="entry name" value="Anticodon-bd"/>
</dbReference>
<evidence type="ECO:0000256" key="1">
    <source>
        <dbReference type="ARBA" id="ARBA00012831"/>
    </source>
</evidence>
<dbReference type="AlphaFoldDB" id="A0A8J6E4F1"/>
<dbReference type="PRINTS" id="PR01046">
    <property type="entry name" value="TRNASYNTHPRO"/>
</dbReference>
<dbReference type="PROSITE" id="PS50862">
    <property type="entry name" value="AA_TRNA_LIGASE_II"/>
    <property type="match status" value="1"/>
</dbReference>
<dbReference type="Proteomes" id="UP000717585">
    <property type="component" value="Unassembled WGS sequence"/>
</dbReference>
<dbReference type="InterPro" id="IPR004499">
    <property type="entry name" value="Pro-tRNA-ligase_IIa_arc-type"/>
</dbReference>
<dbReference type="OrthoDB" id="1350766at2759"/>
<comment type="catalytic activity">
    <reaction evidence="8">
        <text>tRNA(Pro) + L-proline + ATP = L-prolyl-tRNA(Pro) + AMP + diphosphate</text>
        <dbReference type="Rhea" id="RHEA:14305"/>
        <dbReference type="Rhea" id="RHEA-COMP:9700"/>
        <dbReference type="Rhea" id="RHEA-COMP:9702"/>
        <dbReference type="ChEBI" id="CHEBI:30616"/>
        <dbReference type="ChEBI" id="CHEBI:33019"/>
        <dbReference type="ChEBI" id="CHEBI:60039"/>
        <dbReference type="ChEBI" id="CHEBI:78442"/>
        <dbReference type="ChEBI" id="CHEBI:78532"/>
        <dbReference type="ChEBI" id="CHEBI:456215"/>
        <dbReference type="EC" id="6.1.1.15"/>
    </reaction>
</comment>
<organism evidence="11 12">
    <name type="scientific">Carpediemonas membranifera</name>
    <dbReference type="NCBI Taxonomy" id="201153"/>
    <lineage>
        <taxon>Eukaryota</taxon>
        <taxon>Metamonada</taxon>
        <taxon>Carpediemonas-like organisms</taxon>
        <taxon>Carpediemonas</taxon>
    </lineage>
</organism>
<evidence type="ECO:0000313" key="12">
    <source>
        <dbReference type="Proteomes" id="UP000717585"/>
    </source>
</evidence>
<keyword evidence="3" id="KW-0547">Nucleotide-binding</keyword>
<dbReference type="SUPFAM" id="SSF52954">
    <property type="entry name" value="Class II aaRS ABD-related"/>
    <property type="match status" value="1"/>
</dbReference>
<evidence type="ECO:0000313" key="11">
    <source>
        <dbReference type="EMBL" id="KAG9397118.1"/>
    </source>
</evidence>
<dbReference type="InterPro" id="IPR006195">
    <property type="entry name" value="aa-tRNA-synth_II"/>
</dbReference>
<dbReference type="NCBIfam" id="TIGR00408">
    <property type="entry name" value="proS_fam_I"/>
    <property type="match status" value="1"/>
</dbReference>
<dbReference type="EC" id="6.1.1.15" evidence="1"/>
<dbReference type="InterPro" id="IPR036621">
    <property type="entry name" value="Anticodon-bd_dom_sf"/>
</dbReference>